<dbReference type="EMBL" id="PFCQ01000013">
    <property type="protein sequence ID" value="PIR68200.1"/>
    <property type="molecule type" value="Genomic_DNA"/>
</dbReference>
<comment type="caution">
    <text evidence="1">The sequence shown here is derived from an EMBL/GenBank/DDBJ whole genome shotgun (WGS) entry which is preliminary data.</text>
</comment>
<sequence>MGNIFKQFKEKRECWLLQEFLKALKKENPEVIKVECGEEGSGDGRLIIDNVKIPVQIVTAERVLYEKSAQAKKSKEVVAYSVEPAIWIKEALEKKVIRNYPDEKELIILIDYSDLRAVNKDYILNELRTKEIVTLAEHFRDVYILTPSDGEFVDRSEPLNEPILIKI</sequence>
<proteinExistence type="predicted"/>
<dbReference type="Proteomes" id="UP000230094">
    <property type="component" value="Unassembled WGS sequence"/>
</dbReference>
<protein>
    <submittedName>
        <fullName evidence="1">Uncharacterized protein</fullName>
    </submittedName>
</protein>
<name>A0A2H0TB01_9BACT</name>
<evidence type="ECO:0000313" key="1">
    <source>
        <dbReference type="EMBL" id="PIR68200.1"/>
    </source>
</evidence>
<organism evidence="1 2">
    <name type="scientific">Candidatus Nomurabacteria bacterium CG10_big_fil_rev_8_21_14_0_10_35_16</name>
    <dbReference type="NCBI Taxonomy" id="1974731"/>
    <lineage>
        <taxon>Bacteria</taxon>
        <taxon>Candidatus Nomuraibacteriota</taxon>
    </lineage>
</organism>
<dbReference type="AlphaFoldDB" id="A0A2H0TB01"/>
<gene>
    <name evidence="1" type="ORF">COU49_02545</name>
</gene>
<accession>A0A2H0TB01</accession>
<reference evidence="2" key="1">
    <citation type="submission" date="2017-09" db="EMBL/GenBank/DDBJ databases">
        <title>Depth-based differentiation of microbial function through sediment-hosted aquifers and enrichment of novel symbionts in the deep terrestrial subsurface.</title>
        <authorList>
            <person name="Probst A.J."/>
            <person name="Ladd B."/>
            <person name="Jarett J.K."/>
            <person name="Geller-Mcgrath D.E."/>
            <person name="Sieber C.M.K."/>
            <person name="Emerson J.B."/>
            <person name="Anantharaman K."/>
            <person name="Thomas B.C."/>
            <person name="Malmstrom R."/>
            <person name="Stieglmeier M."/>
            <person name="Klingl A."/>
            <person name="Woyke T."/>
            <person name="Ryan C.M."/>
            <person name="Banfield J.F."/>
        </authorList>
    </citation>
    <scope>NUCLEOTIDE SEQUENCE [LARGE SCALE GENOMIC DNA]</scope>
</reference>
<evidence type="ECO:0000313" key="2">
    <source>
        <dbReference type="Proteomes" id="UP000230094"/>
    </source>
</evidence>